<evidence type="ECO:0000313" key="10">
    <source>
        <dbReference type="Proteomes" id="UP000620670"/>
    </source>
</evidence>
<dbReference type="PROSITE" id="PS51007">
    <property type="entry name" value="CYTC"/>
    <property type="match status" value="2"/>
</dbReference>
<dbReference type="Gene3D" id="1.10.760.10">
    <property type="entry name" value="Cytochrome c-like domain"/>
    <property type="match status" value="2"/>
</dbReference>
<keyword evidence="10" id="KW-1185">Reference proteome</keyword>
<dbReference type="SUPFAM" id="SSF46626">
    <property type="entry name" value="Cytochrome c"/>
    <property type="match status" value="2"/>
</dbReference>
<keyword evidence="3 6" id="KW-0479">Metal-binding</keyword>
<evidence type="ECO:0000256" key="4">
    <source>
        <dbReference type="ARBA" id="ARBA00022982"/>
    </source>
</evidence>
<name>A0ABS0Y3X8_9HYPH</name>
<keyword evidence="4" id="KW-0249">Electron transport</keyword>
<evidence type="ECO:0000256" key="1">
    <source>
        <dbReference type="ARBA" id="ARBA00022448"/>
    </source>
</evidence>
<evidence type="ECO:0000259" key="8">
    <source>
        <dbReference type="PROSITE" id="PS51007"/>
    </source>
</evidence>
<feature type="domain" description="Cytochrome c" evidence="8">
    <location>
        <begin position="152"/>
        <end position="242"/>
    </location>
</feature>
<evidence type="ECO:0000256" key="2">
    <source>
        <dbReference type="ARBA" id="ARBA00022617"/>
    </source>
</evidence>
<evidence type="ECO:0000256" key="7">
    <source>
        <dbReference type="SAM" id="SignalP"/>
    </source>
</evidence>
<dbReference type="InterPro" id="IPR009056">
    <property type="entry name" value="Cyt_c-like_dom"/>
</dbReference>
<dbReference type="RefSeq" id="WP_199050241.1">
    <property type="nucleotide sequence ID" value="NZ_JAELXT010000019.1"/>
</dbReference>
<keyword evidence="5 6" id="KW-0408">Iron</keyword>
<proteinExistence type="predicted"/>
<dbReference type="InterPro" id="IPR036909">
    <property type="entry name" value="Cyt_c-like_dom_sf"/>
</dbReference>
<reference evidence="10" key="1">
    <citation type="submission" date="2020-12" db="EMBL/GenBank/DDBJ databases">
        <title>Hymenobacter sp.</title>
        <authorList>
            <person name="Kim M.K."/>
        </authorList>
    </citation>
    <scope>NUCLEOTIDE SEQUENCE [LARGE SCALE GENOMIC DNA]</scope>
    <source>
        <strain evidence="10">BT325</strain>
    </source>
</reference>
<dbReference type="PANTHER" id="PTHR33751">
    <property type="entry name" value="CBB3-TYPE CYTOCHROME C OXIDASE SUBUNIT FIXP"/>
    <property type="match status" value="1"/>
</dbReference>
<dbReference type="PANTHER" id="PTHR33751:SF9">
    <property type="entry name" value="CYTOCHROME C4"/>
    <property type="match status" value="1"/>
</dbReference>
<sequence length="270" mass="28400">MPALRPFPILVALPLFGLALASVQAQDGRATSVMAYDAGTADVERGRAVVVGAFAAQPGQGNNAVTPPAGACFQCHGMDGKGDAAAAFPRLTDQVYKYLYDSLQDYASGARQSPIMTPIAKALSDQQMRDVSAYYAAQKDAPYGPSPQADPSVLQYGAAIAAVGHAPRGVQGCINCHGPDGFGLPPTYPYLAGQNAAYLEAQLRAWKTGERKGDGFGLMENIAKRLTDEEIHAVSQYYAAIRPRSVTPEQVEAAAPIVPLPRISAPPVGR</sequence>
<evidence type="ECO:0000313" key="9">
    <source>
        <dbReference type="EMBL" id="MBJ6127011.1"/>
    </source>
</evidence>
<keyword evidence="2 6" id="KW-0349">Heme</keyword>
<comment type="caution">
    <text evidence="9">The sequence shown here is derived from an EMBL/GenBank/DDBJ whole genome shotgun (WGS) entry which is preliminary data.</text>
</comment>
<evidence type="ECO:0000256" key="5">
    <source>
        <dbReference type="ARBA" id="ARBA00023004"/>
    </source>
</evidence>
<feature type="chain" id="PRO_5045794276" evidence="7">
    <location>
        <begin position="26"/>
        <end position="270"/>
    </location>
</feature>
<organism evidence="9 10">
    <name type="scientific">Microvirga splendida</name>
    <dbReference type="NCBI Taxonomy" id="2795727"/>
    <lineage>
        <taxon>Bacteria</taxon>
        <taxon>Pseudomonadati</taxon>
        <taxon>Pseudomonadota</taxon>
        <taxon>Alphaproteobacteria</taxon>
        <taxon>Hyphomicrobiales</taxon>
        <taxon>Methylobacteriaceae</taxon>
        <taxon>Microvirga</taxon>
    </lineage>
</organism>
<accession>A0ABS0Y3X8</accession>
<dbReference type="Proteomes" id="UP000620670">
    <property type="component" value="Unassembled WGS sequence"/>
</dbReference>
<protein>
    <submittedName>
        <fullName evidence="9">Cytochrome c4</fullName>
    </submittedName>
</protein>
<gene>
    <name evidence="9" type="ORF">JAO75_16535</name>
</gene>
<feature type="domain" description="Cytochrome c" evidence="8">
    <location>
        <begin position="41"/>
        <end position="139"/>
    </location>
</feature>
<feature type="signal peptide" evidence="7">
    <location>
        <begin position="1"/>
        <end position="25"/>
    </location>
</feature>
<evidence type="ECO:0000256" key="6">
    <source>
        <dbReference type="PROSITE-ProRule" id="PRU00433"/>
    </source>
</evidence>
<evidence type="ECO:0000256" key="3">
    <source>
        <dbReference type="ARBA" id="ARBA00022723"/>
    </source>
</evidence>
<keyword evidence="1" id="KW-0813">Transport</keyword>
<dbReference type="InterPro" id="IPR050597">
    <property type="entry name" value="Cytochrome_c_Oxidase_Subunit"/>
</dbReference>
<dbReference type="EMBL" id="JAELXT010000019">
    <property type="protein sequence ID" value="MBJ6127011.1"/>
    <property type="molecule type" value="Genomic_DNA"/>
</dbReference>
<dbReference type="Pfam" id="PF00034">
    <property type="entry name" value="Cytochrom_C"/>
    <property type="match status" value="2"/>
</dbReference>
<keyword evidence="7" id="KW-0732">Signal</keyword>